<evidence type="ECO:0000256" key="1">
    <source>
        <dbReference type="SAM" id="MobiDB-lite"/>
    </source>
</evidence>
<keyword evidence="3" id="KW-1185">Reference proteome</keyword>
<feature type="compositionally biased region" description="Basic and acidic residues" evidence="1">
    <location>
        <begin position="53"/>
        <end position="63"/>
    </location>
</feature>
<evidence type="ECO:0000313" key="2">
    <source>
        <dbReference type="EMBL" id="PUZ67750.1"/>
    </source>
</evidence>
<proteinExistence type="predicted"/>
<dbReference type="AlphaFoldDB" id="A0A2T7EIV9"/>
<dbReference type="Gramene" id="PUZ67750">
    <property type="protein sequence ID" value="PUZ67750"/>
    <property type="gene ID" value="GQ55_3G459400"/>
</dbReference>
<evidence type="ECO:0000313" key="3">
    <source>
        <dbReference type="Proteomes" id="UP000244336"/>
    </source>
</evidence>
<dbReference type="Proteomes" id="UP000244336">
    <property type="component" value="Chromosome 3"/>
</dbReference>
<feature type="region of interest" description="Disordered" evidence="1">
    <location>
        <begin position="14"/>
        <end position="82"/>
    </location>
</feature>
<name>A0A2T7EIV9_9POAL</name>
<accession>A0A2T7EIV9</accession>
<protein>
    <submittedName>
        <fullName evidence="2">Uncharacterized protein</fullName>
    </submittedName>
</protein>
<gene>
    <name evidence="2" type="ORF">GQ55_3G459400</name>
</gene>
<sequence>MPCSALLLVAVHSPPARGRTPSTVVRDDAPPPPDGRLGGGREREGETVGTRWRAGEPRREAKKQPSRRRGIFANDPPGSGSHLQISLMVQRRVTPKPYTSHFIDKICSCECLDWDMIDAAIQNKFDQLMNNCW</sequence>
<organism evidence="2 3">
    <name type="scientific">Panicum hallii var. hallii</name>
    <dbReference type="NCBI Taxonomy" id="1504633"/>
    <lineage>
        <taxon>Eukaryota</taxon>
        <taxon>Viridiplantae</taxon>
        <taxon>Streptophyta</taxon>
        <taxon>Embryophyta</taxon>
        <taxon>Tracheophyta</taxon>
        <taxon>Spermatophyta</taxon>
        <taxon>Magnoliopsida</taxon>
        <taxon>Liliopsida</taxon>
        <taxon>Poales</taxon>
        <taxon>Poaceae</taxon>
        <taxon>PACMAD clade</taxon>
        <taxon>Panicoideae</taxon>
        <taxon>Panicodae</taxon>
        <taxon>Paniceae</taxon>
        <taxon>Panicinae</taxon>
        <taxon>Panicum</taxon>
        <taxon>Panicum sect. Panicum</taxon>
    </lineage>
</organism>
<reference evidence="2 3" key="1">
    <citation type="submission" date="2018-04" db="EMBL/GenBank/DDBJ databases">
        <title>WGS assembly of Panicum hallii var. hallii HAL2.</title>
        <authorList>
            <person name="Lovell J."/>
            <person name="Jenkins J."/>
            <person name="Lowry D."/>
            <person name="Mamidi S."/>
            <person name="Sreedasyam A."/>
            <person name="Weng X."/>
            <person name="Barry K."/>
            <person name="Bonette J."/>
            <person name="Campitelli B."/>
            <person name="Daum C."/>
            <person name="Gordon S."/>
            <person name="Gould B."/>
            <person name="Lipzen A."/>
            <person name="MacQueen A."/>
            <person name="Palacio-Mejia J."/>
            <person name="Plott C."/>
            <person name="Shakirov E."/>
            <person name="Shu S."/>
            <person name="Yoshinaga Y."/>
            <person name="Zane M."/>
            <person name="Rokhsar D."/>
            <person name="Grimwood J."/>
            <person name="Schmutz J."/>
            <person name="Juenger T."/>
        </authorList>
    </citation>
    <scope>NUCLEOTIDE SEQUENCE [LARGE SCALE GENOMIC DNA]</scope>
    <source>
        <strain evidence="3">cv. HAL2</strain>
    </source>
</reference>
<dbReference type="EMBL" id="CM009751">
    <property type="protein sequence ID" value="PUZ67750.1"/>
    <property type="molecule type" value="Genomic_DNA"/>
</dbReference>